<dbReference type="InterPro" id="IPR027417">
    <property type="entry name" value="P-loop_NTPase"/>
</dbReference>
<dbReference type="EMBL" id="JAWDGP010000218">
    <property type="protein sequence ID" value="KAK3802739.1"/>
    <property type="molecule type" value="Genomic_DNA"/>
</dbReference>
<dbReference type="AlphaFoldDB" id="A0AAE1ECN9"/>
<comment type="similarity">
    <text evidence="1">Belongs to the sulfotransferase 1 family.</text>
</comment>
<dbReference type="SUPFAM" id="SSF52540">
    <property type="entry name" value="P-loop containing nucleoside triphosphate hydrolases"/>
    <property type="match status" value="1"/>
</dbReference>
<keyword evidence="2" id="KW-0808">Transferase</keyword>
<reference evidence="4" key="1">
    <citation type="journal article" date="2023" name="G3 (Bethesda)">
        <title>A reference genome for the long-term kleptoplast-retaining sea slug Elysia crispata morphotype clarki.</title>
        <authorList>
            <person name="Eastman K.E."/>
            <person name="Pendleton A.L."/>
            <person name="Shaikh M.A."/>
            <person name="Suttiyut T."/>
            <person name="Ogas R."/>
            <person name="Tomko P."/>
            <person name="Gavelis G."/>
            <person name="Widhalm J.R."/>
            <person name="Wisecaver J.H."/>
        </authorList>
    </citation>
    <scope>NUCLEOTIDE SEQUENCE</scope>
    <source>
        <strain evidence="4">ECLA1</strain>
    </source>
</reference>
<dbReference type="PANTHER" id="PTHR11783">
    <property type="entry name" value="SULFOTRANSFERASE SULT"/>
    <property type="match status" value="1"/>
</dbReference>
<name>A0AAE1ECN9_9GAST</name>
<dbReference type="Proteomes" id="UP001283361">
    <property type="component" value="Unassembled WGS sequence"/>
</dbReference>
<dbReference type="GO" id="GO:0008146">
    <property type="term" value="F:sulfotransferase activity"/>
    <property type="evidence" value="ECO:0007669"/>
    <property type="project" value="InterPro"/>
</dbReference>
<accession>A0AAE1ECN9</accession>
<protein>
    <recommendedName>
        <fullName evidence="3">Sulfotransferase domain-containing protein</fullName>
    </recommendedName>
</protein>
<evidence type="ECO:0000256" key="2">
    <source>
        <dbReference type="ARBA" id="ARBA00022679"/>
    </source>
</evidence>
<evidence type="ECO:0000313" key="4">
    <source>
        <dbReference type="EMBL" id="KAK3802739.1"/>
    </source>
</evidence>
<evidence type="ECO:0000259" key="3">
    <source>
        <dbReference type="Pfam" id="PF00685"/>
    </source>
</evidence>
<gene>
    <name evidence="4" type="ORF">RRG08_002001</name>
</gene>
<evidence type="ECO:0000313" key="5">
    <source>
        <dbReference type="Proteomes" id="UP001283361"/>
    </source>
</evidence>
<comment type="caution">
    <text evidence="4">The sequence shown here is derived from an EMBL/GenBank/DDBJ whole genome shotgun (WGS) entry which is preliminary data.</text>
</comment>
<organism evidence="4 5">
    <name type="scientific">Elysia crispata</name>
    <name type="common">lettuce slug</name>
    <dbReference type="NCBI Taxonomy" id="231223"/>
    <lineage>
        <taxon>Eukaryota</taxon>
        <taxon>Metazoa</taxon>
        <taxon>Spiralia</taxon>
        <taxon>Lophotrochozoa</taxon>
        <taxon>Mollusca</taxon>
        <taxon>Gastropoda</taxon>
        <taxon>Heterobranchia</taxon>
        <taxon>Euthyneura</taxon>
        <taxon>Panpulmonata</taxon>
        <taxon>Sacoglossa</taxon>
        <taxon>Placobranchoidea</taxon>
        <taxon>Plakobranchidae</taxon>
        <taxon>Elysia</taxon>
    </lineage>
</organism>
<dbReference type="InterPro" id="IPR000863">
    <property type="entry name" value="Sulfotransferase_dom"/>
</dbReference>
<keyword evidence="5" id="KW-1185">Reference proteome</keyword>
<proteinExistence type="inferred from homology"/>
<dbReference type="Gene3D" id="3.40.50.300">
    <property type="entry name" value="P-loop containing nucleotide triphosphate hydrolases"/>
    <property type="match status" value="1"/>
</dbReference>
<dbReference type="Pfam" id="PF00685">
    <property type="entry name" value="Sulfotransfer_1"/>
    <property type="match status" value="1"/>
</dbReference>
<sequence>MLCSYPKSGCHWLWECIRYLILGVSDVHKTTDKESSMIELNTRENIEALESPRVLNNHAFFDEQPADLKTKGLKIVFVYRNIKDVAVSYYHHHTRDKTYKYSGTFSQYLQRFESGLVDSGSVFEYLQNWESGIKANPSLKVHILSYEEMNEDPVRELGRLSDFLGTNRDGDFLQMVAMETSLDAMRIKKEKVTSFVDENGQPIMYRKGKVGDWVNHFNTEEREKMDKLIAKELGDSSLFKFEDMSTS</sequence>
<feature type="domain" description="Sulfotransferase" evidence="3">
    <location>
        <begin position="1"/>
        <end position="236"/>
    </location>
</feature>
<evidence type="ECO:0000256" key="1">
    <source>
        <dbReference type="ARBA" id="ARBA00005771"/>
    </source>
</evidence>